<dbReference type="STRING" id="411471.SUBVAR_04417"/>
<protein>
    <submittedName>
        <fullName evidence="1">Cof-like hydrolase</fullName>
    </submittedName>
</protein>
<proteinExistence type="predicted"/>
<organism evidence="1 2">
    <name type="scientific">Subdoligranulum variabile DSM 15176</name>
    <dbReference type="NCBI Taxonomy" id="411471"/>
    <lineage>
        <taxon>Bacteria</taxon>
        <taxon>Bacillati</taxon>
        <taxon>Bacillota</taxon>
        <taxon>Clostridia</taxon>
        <taxon>Eubacteriales</taxon>
        <taxon>Oscillospiraceae</taxon>
        <taxon>Subdoligranulum</taxon>
    </lineage>
</organism>
<dbReference type="PANTHER" id="PTHR10000">
    <property type="entry name" value="PHOSPHOSERINE PHOSPHATASE"/>
    <property type="match status" value="1"/>
</dbReference>
<dbReference type="SFLD" id="SFLDS00003">
    <property type="entry name" value="Haloacid_Dehalogenase"/>
    <property type="match status" value="1"/>
</dbReference>
<dbReference type="InterPro" id="IPR023214">
    <property type="entry name" value="HAD_sf"/>
</dbReference>
<dbReference type="NCBIfam" id="TIGR00099">
    <property type="entry name" value="Cof-subfamily"/>
    <property type="match status" value="1"/>
</dbReference>
<evidence type="ECO:0000313" key="1">
    <source>
        <dbReference type="EMBL" id="EFB77257.1"/>
    </source>
</evidence>
<dbReference type="AlphaFoldDB" id="D1PJ97"/>
<reference evidence="1" key="1">
    <citation type="submission" date="2009-12" db="EMBL/GenBank/DDBJ databases">
        <authorList>
            <person name="Weinstock G."/>
            <person name="Sodergren E."/>
            <person name="Clifton S."/>
            <person name="Fulton L."/>
            <person name="Fulton B."/>
            <person name="Courtney L."/>
            <person name="Fronick C."/>
            <person name="Harrison M."/>
            <person name="Strong C."/>
            <person name="Farmer C."/>
            <person name="Delahaunty K."/>
            <person name="Markovic C."/>
            <person name="Hall O."/>
            <person name="Minx P."/>
            <person name="Tomlinson C."/>
            <person name="Mitreva M."/>
            <person name="Nelson J."/>
            <person name="Hou S."/>
            <person name="Wollam A."/>
            <person name="Pepin K.H."/>
            <person name="Johnson M."/>
            <person name="Bhonagiri V."/>
            <person name="Nash W.E."/>
            <person name="Warren W."/>
            <person name="Chinwalla A."/>
            <person name="Mardis E.R."/>
            <person name="Wilson R.K."/>
        </authorList>
    </citation>
    <scope>NUCLEOTIDE SEQUENCE [LARGE SCALE GENOMIC DNA]</scope>
    <source>
        <strain evidence="1">DSM 15176</strain>
    </source>
</reference>
<gene>
    <name evidence="1" type="ORF">SUBVAR_04417</name>
</gene>
<accession>D1PJ97</accession>
<dbReference type="eggNOG" id="COG0561">
    <property type="taxonomic scope" value="Bacteria"/>
</dbReference>
<dbReference type="InterPro" id="IPR036412">
    <property type="entry name" value="HAD-like_sf"/>
</dbReference>
<dbReference type="SUPFAM" id="SSF56784">
    <property type="entry name" value="HAD-like"/>
    <property type="match status" value="1"/>
</dbReference>
<dbReference type="GO" id="GO:0000287">
    <property type="term" value="F:magnesium ion binding"/>
    <property type="evidence" value="ECO:0007669"/>
    <property type="project" value="TreeGrafter"/>
</dbReference>
<name>D1PJ97_9FIRM</name>
<dbReference type="GO" id="GO:0016791">
    <property type="term" value="F:phosphatase activity"/>
    <property type="evidence" value="ECO:0007669"/>
    <property type="project" value="UniProtKB-ARBA"/>
</dbReference>
<comment type="caution">
    <text evidence="1">The sequence shown here is derived from an EMBL/GenBank/DDBJ whole genome shotgun (WGS) entry which is preliminary data.</text>
</comment>
<dbReference type="GO" id="GO:0005829">
    <property type="term" value="C:cytosol"/>
    <property type="evidence" value="ECO:0007669"/>
    <property type="project" value="TreeGrafter"/>
</dbReference>
<dbReference type="InterPro" id="IPR000150">
    <property type="entry name" value="Cof"/>
</dbReference>
<evidence type="ECO:0000313" key="2">
    <source>
        <dbReference type="Proteomes" id="UP000003438"/>
    </source>
</evidence>
<dbReference type="EMBL" id="ACBY02000013">
    <property type="protein sequence ID" value="EFB77257.1"/>
    <property type="molecule type" value="Genomic_DNA"/>
</dbReference>
<dbReference type="Gene3D" id="3.30.1240.10">
    <property type="match status" value="1"/>
</dbReference>
<keyword evidence="2" id="KW-1185">Reference proteome</keyword>
<dbReference type="Gene3D" id="3.40.50.1000">
    <property type="entry name" value="HAD superfamily/HAD-like"/>
    <property type="match status" value="1"/>
</dbReference>
<dbReference type="InterPro" id="IPR006379">
    <property type="entry name" value="HAD-SF_hydro_IIB"/>
</dbReference>
<dbReference type="SFLD" id="SFLDG01140">
    <property type="entry name" value="C2.B:_Phosphomannomutase_and_P"/>
    <property type="match status" value="1"/>
</dbReference>
<dbReference type="PANTHER" id="PTHR10000:SF25">
    <property type="entry name" value="PHOSPHATASE YKRA-RELATED"/>
    <property type="match status" value="1"/>
</dbReference>
<dbReference type="NCBIfam" id="TIGR01484">
    <property type="entry name" value="HAD-SF-IIB"/>
    <property type="match status" value="1"/>
</dbReference>
<dbReference type="Proteomes" id="UP000003438">
    <property type="component" value="Unassembled WGS sequence"/>
</dbReference>
<dbReference type="PROSITE" id="PS01229">
    <property type="entry name" value="COF_2"/>
    <property type="match status" value="1"/>
</dbReference>
<dbReference type="Pfam" id="PF08282">
    <property type="entry name" value="Hydrolase_3"/>
    <property type="match status" value="1"/>
</dbReference>
<sequence>MRYIGMEPSIRAAFFDIDGTLLPFGAEALPLSTRNALETLHRNGVRTFIATGRPPIHLPLLHALDGIPFDGYVTMNGQYCYLRDGTLLYDHAIDPASLRTLLPYIQRERISVGFIEKDRSTFNLIDDLSAEFCQRMQQDIGDVAARIEAAPIYQLSAFLPEAKEAEFLRSCPGCVAVRWNDAFADVLPAGGGKTEGLAHVLKALGLAREQAIAFGDGGNDVEMLRWAGIGVAMGNACPEAKAAADYITDDVTADGLAKALRHFGLL</sequence>
<dbReference type="HOGENOM" id="CLU_044146_7_0_9"/>